<evidence type="ECO:0000313" key="3">
    <source>
        <dbReference type="Proteomes" id="UP000632377"/>
    </source>
</evidence>
<name>A0ABS1T8I8_9CLOT</name>
<organism evidence="2 3">
    <name type="scientific">Clostridium rhizosphaerae</name>
    <dbReference type="NCBI Taxonomy" id="2803861"/>
    <lineage>
        <taxon>Bacteria</taxon>
        <taxon>Bacillati</taxon>
        <taxon>Bacillota</taxon>
        <taxon>Clostridia</taxon>
        <taxon>Eubacteriales</taxon>
        <taxon>Clostridiaceae</taxon>
        <taxon>Clostridium</taxon>
    </lineage>
</organism>
<dbReference type="PANTHER" id="PTHR10683:SF40">
    <property type="entry name" value="FRUCTOSE-6-PHOSPHATE ALDOLASE 1-RELATED"/>
    <property type="match status" value="1"/>
</dbReference>
<dbReference type="SUPFAM" id="SSF51569">
    <property type="entry name" value="Aldolase"/>
    <property type="match status" value="1"/>
</dbReference>
<dbReference type="PANTHER" id="PTHR10683">
    <property type="entry name" value="TRANSALDOLASE"/>
    <property type="match status" value="1"/>
</dbReference>
<gene>
    <name evidence="2" type="ORF">JK636_07725</name>
</gene>
<accession>A0ABS1T8I8</accession>
<keyword evidence="1" id="KW-0704">Schiff base</keyword>
<proteinExistence type="predicted"/>
<dbReference type="NCBIfam" id="TIGR02134">
    <property type="entry name" value="transald_staph"/>
    <property type="match status" value="1"/>
</dbReference>
<evidence type="ECO:0000313" key="2">
    <source>
        <dbReference type="EMBL" id="MBL4935645.1"/>
    </source>
</evidence>
<dbReference type="InterPro" id="IPR001585">
    <property type="entry name" value="TAL/FSA"/>
</dbReference>
<evidence type="ECO:0000256" key="1">
    <source>
        <dbReference type="ARBA" id="ARBA00023270"/>
    </source>
</evidence>
<keyword evidence="2" id="KW-0808">Transferase</keyword>
<reference evidence="2 3" key="1">
    <citation type="submission" date="2021-01" db="EMBL/GenBank/DDBJ databases">
        <title>Genome public.</title>
        <authorList>
            <person name="Liu C."/>
            <person name="Sun Q."/>
        </authorList>
    </citation>
    <scope>NUCLEOTIDE SEQUENCE [LARGE SCALE GENOMIC DNA]</scope>
    <source>
        <strain evidence="2 3">YIM B02515</strain>
    </source>
</reference>
<dbReference type="InterPro" id="IPR013785">
    <property type="entry name" value="Aldolase_TIM"/>
</dbReference>
<sequence length="238" mass="26567">MNIKDLKVKIYADGADIKDMLEIRQKDFIKGFTTNPSLMKKAGIKDYKSFSKEVLSKITDMPVSFEVFSDDFKTMEKEAREIASWGKNVYIKIPVTNTKGESSVELIKKLSAEGFQLNITAIFTISQVKAVVDVLKPGVKNIISVFAGRIADTGADPVELMKEAKVICSSVEGVELLWASCREFYNIIQAEQSNCDIITVQNEILNKVSNYGKNLEEYSLETVKGFYKDALGLGYSII</sequence>
<dbReference type="GO" id="GO:0004801">
    <property type="term" value="F:transaldolase activity"/>
    <property type="evidence" value="ECO:0007669"/>
    <property type="project" value="UniProtKB-EC"/>
</dbReference>
<dbReference type="EC" id="2.2.1.2" evidence="2"/>
<dbReference type="RefSeq" id="WP_202748240.1">
    <property type="nucleotide sequence ID" value="NZ_JAESWC010000002.1"/>
</dbReference>
<dbReference type="InterPro" id="IPR011861">
    <property type="entry name" value="Transald_staph-type"/>
</dbReference>
<dbReference type="Proteomes" id="UP000632377">
    <property type="component" value="Unassembled WGS sequence"/>
</dbReference>
<keyword evidence="3" id="KW-1185">Reference proteome</keyword>
<protein>
    <submittedName>
        <fullName evidence="2">Transaldolase</fullName>
        <ecNumber evidence="2">2.2.1.2</ecNumber>
    </submittedName>
</protein>
<dbReference type="Pfam" id="PF00923">
    <property type="entry name" value="TAL_FSA"/>
    <property type="match status" value="1"/>
</dbReference>
<dbReference type="EMBL" id="JAESWC010000002">
    <property type="protein sequence ID" value="MBL4935645.1"/>
    <property type="molecule type" value="Genomic_DNA"/>
</dbReference>
<comment type="caution">
    <text evidence="2">The sequence shown here is derived from an EMBL/GenBank/DDBJ whole genome shotgun (WGS) entry which is preliminary data.</text>
</comment>
<dbReference type="Gene3D" id="3.20.20.70">
    <property type="entry name" value="Aldolase class I"/>
    <property type="match status" value="1"/>
</dbReference>